<dbReference type="EMBL" id="JARJCW010000050">
    <property type="protein sequence ID" value="KAJ7203598.1"/>
    <property type="molecule type" value="Genomic_DNA"/>
</dbReference>
<evidence type="ECO:0000313" key="2">
    <source>
        <dbReference type="EMBL" id="KAJ7203598.1"/>
    </source>
</evidence>
<proteinExistence type="predicted"/>
<dbReference type="Proteomes" id="UP001219525">
    <property type="component" value="Unassembled WGS sequence"/>
</dbReference>
<name>A0AAD6V9Z8_9AGAR</name>
<keyword evidence="3" id="KW-1185">Reference proteome</keyword>
<organism evidence="2 3">
    <name type="scientific">Mycena pura</name>
    <dbReference type="NCBI Taxonomy" id="153505"/>
    <lineage>
        <taxon>Eukaryota</taxon>
        <taxon>Fungi</taxon>
        <taxon>Dikarya</taxon>
        <taxon>Basidiomycota</taxon>
        <taxon>Agaricomycotina</taxon>
        <taxon>Agaricomycetes</taxon>
        <taxon>Agaricomycetidae</taxon>
        <taxon>Agaricales</taxon>
        <taxon>Marasmiineae</taxon>
        <taxon>Mycenaceae</taxon>
        <taxon>Mycena</taxon>
    </lineage>
</organism>
<evidence type="ECO:0000313" key="3">
    <source>
        <dbReference type="Proteomes" id="UP001219525"/>
    </source>
</evidence>
<comment type="caution">
    <text evidence="2">The sequence shown here is derived from an EMBL/GenBank/DDBJ whole genome shotgun (WGS) entry which is preliminary data.</text>
</comment>
<reference evidence="2" key="1">
    <citation type="submission" date="2023-03" db="EMBL/GenBank/DDBJ databases">
        <title>Massive genome expansion in bonnet fungi (Mycena s.s.) driven by repeated elements and novel gene families across ecological guilds.</title>
        <authorList>
            <consortium name="Lawrence Berkeley National Laboratory"/>
            <person name="Harder C.B."/>
            <person name="Miyauchi S."/>
            <person name="Viragh M."/>
            <person name="Kuo A."/>
            <person name="Thoen E."/>
            <person name="Andreopoulos B."/>
            <person name="Lu D."/>
            <person name="Skrede I."/>
            <person name="Drula E."/>
            <person name="Henrissat B."/>
            <person name="Morin E."/>
            <person name="Kohler A."/>
            <person name="Barry K."/>
            <person name="LaButti K."/>
            <person name="Morin E."/>
            <person name="Salamov A."/>
            <person name="Lipzen A."/>
            <person name="Mereny Z."/>
            <person name="Hegedus B."/>
            <person name="Baldrian P."/>
            <person name="Stursova M."/>
            <person name="Weitz H."/>
            <person name="Taylor A."/>
            <person name="Grigoriev I.V."/>
            <person name="Nagy L.G."/>
            <person name="Martin F."/>
            <person name="Kauserud H."/>
        </authorList>
    </citation>
    <scope>NUCLEOTIDE SEQUENCE</scope>
    <source>
        <strain evidence="2">9144</strain>
    </source>
</reference>
<accession>A0AAD6V9Z8</accession>
<gene>
    <name evidence="2" type="ORF">GGX14DRAFT_398758</name>
</gene>
<dbReference type="AlphaFoldDB" id="A0AAD6V9Z8"/>
<sequence length="245" mass="27009">MNVLCLRRLRRLRRLPVSASLRLQHSLVDTIPPVMSQNLLEKLLESIVRQLDEANTRLADANAKVLRGAVAAGEQKLKFEKLESASLSKIAELDTKIKLIENNLDLRTSMEVVAEVLRVRAKQLPKPLALPTGVQPVLDAMVAGAFDTSQIHFDDAKKKIMAEVGGTTTSLSVKRALDRMYGELSKHHHDGGGTTQLTVRAGEQTPPEAIAALSVLLFGRRLFHLSIDAEYLDLKGNRVLLLSKL</sequence>
<feature type="coiled-coil region" evidence="1">
    <location>
        <begin position="37"/>
        <end position="64"/>
    </location>
</feature>
<keyword evidence="1" id="KW-0175">Coiled coil</keyword>
<evidence type="ECO:0000256" key="1">
    <source>
        <dbReference type="SAM" id="Coils"/>
    </source>
</evidence>
<protein>
    <submittedName>
        <fullName evidence="2">Uncharacterized protein</fullName>
    </submittedName>
</protein>